<feature type="domain" description="FYVE-type" evidence="6">
    <location>
        <begin position="277"/>
        <end position="341"/>
    </location>
</feature>
<keyword evidence="2 4" id="KW-0863">Zinc-finger</keyword>
<organism evidence="7">
    <name type="scientific">Cyberlindnera fabianii</name>
    <name type="common">Yeast</name>
    <name type="synonym">Hansenula fabianii</name>
    <dbReference type="NCBI Taxonomy" id="36022"/>
    <lineage>
        <taxon>Eukaryota</taxon>
        <taxon>Fungi</taxon>
        <taxon>Dikarya</taxon>
        <taxon>Ascomycota</taxon>
        <taxon>Saccharomycotina</taxon>
        <taxon>Saccharomycetes</taxon>
        <taxon>Phaffomycetales</taxon>
        <taxon>Phaffomycetaceae</taxon>
        <taxon>Cyberlindnera</taxon>
    </lineage>
</organism>
<feature type="region of interest" description="Disordered" evidence="5">
    <location>
        <begin position="363"/>
        <end position="385"/>
    </location>
</feature>
<evidence type="ECO:0000256" key="5">
    <source>
        <dbReference type="SAM" id="MobiDB-lite"/>
    </source>
</evidence>
<evidence type="ECO:0000259" key="6">
    <source>
        <dbReference type="PROSITE" id="PS50178"/>
    </source>
</evidence>
<reference evidence="9" key="2">
    <citation type="journal article" date="2017" name="Genome Announc.">
        <title>Genome sequences of Cyberlindnera fabianii 65, Pichia kudriavzevii 129, and Saccharomyces cerevisiae 131 isolated from fermented masau fruits in Zimbabwe.</title>
        <authorList>
            <person name="van Rijswijck I.M.H."/>
            <person name="Derks M.F.L."/>
            <person name="Abee T."/>
            <person name="de Ridder D."/>
            <person name="Smid E.J."/>
        </authorList>
    </citation>
    <scope>NUCLEOTIDE SEQUENCE [LARGE SCALE GENOMIC DNA]</scope>
    <source>
        <strain evidence="9">65</strain>
    </source>
</reference>
<feature type="region of interest" description="Disordered" evidence="5">
    <location>
        <begin position="185"/>
        <end position="206"/>
    </location>
</feature>
<evidence type="ECO:0000256" key="1">
    <source>
        <dbReference type="ARBA" id="ARBA00022723"/>
    </source>
</evidence>
<dbReference type="InterPro" id="IPR011011">
    <property type="entry name" value="Znf_FYVE_PHD"/>
</dbReference>
<sequence>MDLPDQFSFSKKPIAPNGKRLSVISAKLPDDNSKRTSTSSTGSNNSSLTNQIRTNRTFSHAENLIEEIPTDDPLLDYDEQIRAPKFAVASKKSVDDIGSVSQNFTDSHEEQQDQDPVSHTPSPLDTTGSLLTDGDHPTEQHSSSGRRYQPAEVALGSNTYGVSPAPSTSAMTNYTLSDYMSSGNMIANHEPSTSNTSPLSSKKNSDESITMLTNRKIPRFALTPIRPVDDPKTPNYIPCVLRPLEHPPQSNMGTNDDDAGVIDSSSTMVSRDHWKPNNATVNCSDCGCTFSLMNRRHHCRKCGEIFCGKCLLSKAKLNYNCRFDVNGILCKVCFSCGKEWGAYLVDSFKIDMMPDFKGHNKKLETQTQDGMDPSNSVNGRQREMSNVPADWSWSSF</sequence>
<reference evidence="8" key="3">
    <citation type="submission" date="2017-01" db="EMBL/GenBank/DDBJ databases">
        <authorList>
            <person name="Mah S.A."/>
            <person name="Swanson W.J."/>
            <person name="Moy G.W."/>
            <person name="Vacquier V.D."/>
        </authorList>
    </citation>
    <scope>NUCLEOTIDE SEQUENCE [LARGE SCALE GENOMIC DNA]</scope>
    <source>
        <strain evidence="8">65</strain>
    </source>
</reference>
<reference evidence="7" key="1">
    <citation type="journal article" date="2014" name="Genome Announc.">
        <title>Genome sequence of the yeast Cyberlindnera fabianii (Hansenula fabianii).</title>
        <authorList>
            <person name="Freel K.C."/>
            <person name="Sarilar V."/>
            <person name="Neuveglise C."/>
            <person name="Devillers H."/>
            <person name="Friedrich A."/>
            <person name="Schacherer J."/>
        </authorList>
    </citation>
    <scope>NUCLEOTIDE SEQUENCE</scope>
    <source>
        <strain evidence="7">YJS4271</strain>
    </source>
</reference>
<gene>
    <name evidence="8" type="ORF">BON22_5499</name>
    <name evidence="7" type="ORF">CYFA0S_33e00166g</name>
</gene>
<evidence type="ECO:0000313" key="7">
    <source>
        <dbReference type="EMBL" id="CDR47537.1"/>
    </source>
</evidence>
<name>A0A061BC63_CYBFA</name>
<dbReference type="AlphaFoldDB" id="A0A061BC63"/>
<dbReference type="InterPro" id="IPR017455">
    <property type="entry name" value="Znf_FYVE-rel"/>
</dbReference>
<dbReference type="OrthoDB" id="10018316at2759"/>
<dbReference type="InterPro" id="IPR013083">
    <property type="entry name" value="Znf_RING/FYVE/PHD"/>
</dbReference>
<keyword evidence="1" id="KW-0479">Metal-binding</keyword>
<dbReference type="GO" id="GO:0098588">
    <property type="term" value="C:bounding membrane of organelle"/>
    <property type="evidence" value="ECO:0007669"/>
    <property type="project" value="UniProtKB-ARBA"/>
</dbReference>
<dbReference type="SMART" id="SM00064">
    <property type="entry name" value="FYVE"/>
    <property type="match status" value="1"/>
</dbReference>
<accession>A0A061BC63</accession>
<dbReference type="Gene3D" id="3.30.40.10">
    <property type="entry name" value="Zinc/RING finger domain, C3HC4 (zinc finger)"/>
    <property type="match status" value="1"/>
</dbReference>
<keyword evidence="9" id="KW-1185">Reference proteome</keyword>
<feature type="region of interest" description="Disordered" evidence="5">
    <location>
        <begin position="1"/>
        <end position="55"/>
    </location>
</feature>
<dbReference type="EMBL" id="LK052918">
    <property type="protein sequence ID" value="CDR47537.1"/>
    <property type="molecule type" value="Genomic_DNA"/>
</dbReference>
<dbReference type="STRING" id="36022.A0A061BC63"/>
<dbReference type="Pfam" id="PF01363">
    <property type="entry name" value="FYVE"/>
    <property type="match status" value="1"/>
</dbReference>
<dbReference type="EMBL" id="MPUK01000020">
    <property type="protein sequence ID" value="ONH64652.1"/>
    <property type="molecule type" value="Genomic_DNA"/>
</dbReference>
<keyword evidence="3" id="KW-0862">Zinc</keyword>
<evidence type="ECO:0000256" key="2">
    <source>
        <dbReference type="ARBA" id="ARBA00022771"/>
    </source>
</evidence>
<evidence type="ECO:0000313" key="8">
    <source>
        <dbReference type="EMBL" id="ONH64652.1"/>
    </source>
</evidence>
<dbReference type="InterPro" id="IPR000306">
    <property type="entry name" value="Znf_FYVE"/>
</dbReference>
<proteinExistence type="predicted"/>
<dbReference type="PANTHER" id="PTHR39490:SF8">
    <property type="entry name" value="ZINC FINGER FYVE DOMAIN-CONTAINING PROTEIN 21"/>
    <property type="match status" value="1"/>
</dbReference>
<dbReference type="PANTHER" id="PTHR39490">
    <property type="entry name" value="ARRESTIN DOMAIN-CONTAINING PROTEIN D"/>
    <property type="match status" value="1"/>
</dbReference>
<dbReference type="GO" id="GO:0016301">
    <property type="term" value="F:kinase activity"/>
    <property type="evidence" value="ECO:0007669"/>
    <property type="project" value="UniProtKB-KW"/>
</dbReference>
<protein>
    <submittedName>
        <fullName evidence="7">CYFA0S33e00166g1_1</fullName>
    </submittedName>
    <submittedName>
        <fullName evidence="8">Putative inactive serine/threonine-protein kinase slob1</fullName>
    </submittedName>
</protein>
<evidence type="ECO:0000313" key="9">
    <source>
        <dbReference type="Proteomes" id="UP000189513"/>
    </source>
</evidence>
<dbReference type="VEuPathDB" id="FungiDB:BON22_5499"/>
<keyword evidence="8" id="KW-0418">Kinase</keyword>
<dbReference type="OMA" id="TSNCMWC"/>
<dbReference type="GO" id="GO:0032266">
    <property type="term" value="F:phosphatidylinositol-3-phosphate binding"/>
    <property type="evidence" value="ECO:0007669"/>
    <property type="project" value="UniProtKB-ARBA"/>
</dbReference>
<feature type="compositionally biased region" description="Low complexity" evidence="5">
    <location>
        <begin position="35"/>
        <end position="50"/>
    </location>
</feature>
<feature type="compositionally biased region" description="Polar residues" evidence="5">
    <location>
        <begin position="114"/>
        <end position="130"/>
    </location>
</feature>
<evidence type="ECO:0000256" key="3">
    <source>
        <dbReference type="ARBA" id="ARBA00022833"/>
    </source>
</evidence>
<dbReference type="PROSITE" id="PS50178">
    <property type="entry name" value="ZF_FYVE"/>
    <property type="match status" value="1"/>
</dbReference>
<evidence type="ECO:0000256" key="4">
    <source>
        <dbReference type="PROSITE-ProRule" id="PRU00091"/>
    </source>
</evidence>
<keyword evidence="8" id="KW-0808">Transferase</keyword>
<dbReference type="InterPro" id="IPR052113">
    <property type="entry name" value="FYVE-type_Zinc_Finger"/>
</dbReference>
<dbReference type="SUPFAM" id="SSF57903">
    <property type="entry name" value="FYVE/PHD zinc finger"/>
    <property type="match status" value="1"/>
</dbReference>
<feature type="compositionally biased region" description="Polar residues" evidence="5">
    <location>
        <begin position="365"/>
        <end position="379"/>
    </location>
</feature>
<feature type="region of interest" description="Disordered" evidence="5">
    <location>
        <begin position="99"/>
        <end position="148"/>
    </location>
</feature>
<dbReference type="GO" id="GO:0008270">
    <property type="term" value="F:zinc ion binding"/>
    <property type="evidence" value="ECO:0007669"/>
    <property type="project" value="UniProtKB-KW"/>
</dbReference>
<dbReference type="Proteomes" id="UP000189513">
    <property type="component" value="Unassembled WGS sequence"/>
</dbReference>